<feature type="compositionally biased region" description="Low complexity" evidence="4">
    <location>
        <begin position="776"/>
        <end position="789"/>
    </location>
</feature>
<evidence type="ECO:0000313" key="6">
    <source>
        <dbReference type="Proteomes" id="UP000008143"/>
    </source>
</evidence>
<keyword evidence="6" id="KW-1185">Reference proteome</keyword>
<evidence type="ECO:0000256" key="4">
    <source>
        <dbReference type="SAM" id="MobiDB-lite"/>
    </source>
</evidence>
<feature type="compositionally biased region" description="Basic residues" evidence="4">
    <location>
        <begin position="525"/>
        <end position="534"/>
    </location>
</feature>
<feature type="compositionally biased region" description="Low complexity" evidence="4">
    <location>
        <begin position="995"/>
        <end position="1006"/>
    </location>
</feature>
<feature type="compositionally biased region" description="Basic residues" evidence="4">
    <location>
        <begin position="185"/>
        <end position="196"/>
    </location>
</feature>
<dbReference type="SUPFAM" id="SSF47370">
    <property type="entry name" value="Bromodomain"/>
    <property type="match status" value="1"/>
</dbReference>
<dbReference type="PANTHER" id="PTHR47092:SF1">
    <property type="entry name" value="CHROMATIN REMODELING REGULATOR CECR2"/>
    <property type="match status" value="1"/>
</dbReference>
<feature type="compositionally biased region" description="Basic and acidic residues" evidence="4">
    <location>
        <begin position="540"/>
        <end position="551"/>
    </location>
</feature>
<dbReference type="CDD" id="cd05509">
    <property type="entry name" value="Bromo_gcn5_like"/>
    <property type="match status" value="1"/>
</dbReference>
<reference evidence="7" key="1">
    <citation type="submission" date="2025-08" db="UniProtKB">
        <authorList>
            <consortium name="RefSeq"/>
        </authorList>
    </citation>
    <scope>IDENTIFICATION</scope>
    <source>
        <strain evidence="7">Nigerian</strain>
        <tissue evidence="7">Liver and blood</tissue>
    </source>
</reference>
<keyword evidence="3" id="KW-0175">Coiled coil</keyword>
<dbReference type="InterPro" id="IPR001487">
    <property type="entry name" value="Bromodomain"/>
</dbReference>
<dbReference type="PANTHER" id="PTHR47092">
    <property type="entry name" value="CAT EYE SYNDROME CRITICAL REGION PROTEIN 2"/>
    <property type="match status" value="1"/>
</dbReference>
<feature type="domain" description="Bromo" evidence="5">
    <location>
        <begin position="414"/>
        <end position="484"/>
    </location>
</feature>
<protein>
    <submittedName>
        <fullName evidence="7">Cat eye syndrome critical region protein 2</fullName>
    </submittedName>
</protein>
<dbReference type="Proteomes" id="UP000008143">
    <property type="component" value="Chromosome 3"/>
</dbReference>
<feature type="compositionally biased region" description="Polar residues" evidence="4">
    <location>
        <begin position="632"/>
        <end position="643"/>
    </location>
</feature>
<dbReference type="GO" id="GO:0006338">
    <property type="term" value="P:chromatin remodeling"/>
    <property type="evidence" value="ECO:0007669"/>
    <property type="project" value="InterPro"/>
</dbReference>
<dbReference type="InterPro" id="IPR036427">
    <property type="entry name" value="Bromodomain-like_sf"/>
</dbReference>
<feature type="compositionally biased region" description="Pro residues" evidence="4">
    <location>
        <begin position="1124"/>
        <end position="1133"/>
    </location>
</feature>
<name>A0A8J1J9A8_XENTR</name>
<organism evidence="6 7">
    <name type="scientific">Xenopus tropicalis</name>
    <name type="common">Western clawed frog</name>
    <name type="synonym">Silurana tropicalis</name>
    <dbReference type="NCBI Taxonomy" id="8364"/>
    <lineage>
        <taxon>Eukaryota</taxon>
        <taxon>Metazoa</taxon>
        <taxon>Chordata</taxon>
        <taxon>Craniata</taxon>
        <taxon>Vertebrata</taxon>
        <taxon>Euteleostomi</taxon>
        <taxon>Amphibia</taxon>
        <taxon>Batrachia</taxon>
        <taxon>Anura</taxon>
        <taxon>Pipoidea</taxon>
        <taxon>Pipidae</taxon>
        <taxon>Xenopodinae</taxon>
        <taxon>Xenopus</taxon>
        <taxon>Silurana</taxon>
    </lineage>
</organism>
<dbReference type="AGR" id="Xenbase:XB-GENE-6461178"/>
<dbReference type="GeneID" id="100486642"/>
<evidence type="ECO:0000313" key="7">
    <source>
        <dbReference type="RefSeq" id="XP_031754453.1"/>
    </source>
</evidence>
<feature type="region of interest" description="Disordered" evidence="4">
    <location>
        <begin position="772"/>
        <end position="1161"/>
    </location>
</feature>
<feature type="compositionally biased region" description="Low complexity" evidence="4">
    <location>
        <begin position="552"/>
        <end position="562"/>
    </location>
</feature>
<dbReference type="InterPro" id="IPR018359">
    <property type="entry name" value="Bromodomain_CS"/>
</dbReference>
<feature type="compositionally biased region" description="Pro residues" evidence="4">
    <location>
        <begin position="855"/>
        <end position="865"/>
    </location>
</feature>
<dbReference type="OMA" id="HQGMRYP"/>
<proteinExistence type="predicted"/>
<gene>
    <name evidence="7 8" type="primary">cecr2</name>
</gene>
<dbReference type="OrthoDB" id="303107at2759"/>
<evidence type="ECO:0000256" key="1">
    <source>
        <dbReference type="ARBA" id="ARBA00023117"/>
    </source>
</evidence>
<evidence type="ECO:0000259" key="5">
    <source>
        <dbReference type="PROSITE" id="PS50014"/>
    </source>
</evidence>
<dbReference type="PROSITE" id="PS00633">
    <property type="entry name" value="BROMODOMAIN_1"/>
    <property type="match status" value="1"/>
</dbReference>
<sequence length="1235" mass="138791">MPPVGALGELRSCWRVPAIAHFCSLFRTAFQLPDFEIEELEEALHRNDVEFLSELVACLLQGCYQRRDITLQTFHVYLEDIISYRWEMEEGKPNPLRGTTFHQLELRTRLEILHRLCDYRLDADDVFDLLKGLDGDSLRVEPLGEDSSGNLYWYFYGTRLYKEEPSWEKRQRLLEQASKNQEKPVRKRGRPPKKKKPVEEELLLSEKMDPKPPVVDEISDMKGCSPGEGSWSLLCQTEQEWREVTDSFRDKVSHNERQLYKLLSEEFLPEICNMISQKETKIQKEQAEIASKRLSERSGLRDPEQDHNPLGGHEGDEERRLLLAVQRKEQELRLKEERKRAMAERVKSVEDRAQRRKLREERAWLLSQGKQLPPELRHLEPRSPVETDYGTGDLFSFELDDHYTAMYKVLDAVKAHKDSWPFLEPVDESYAPNYYNIITCPMDLSRVEQRLCSGYYLTKEQFVNDMKIIFKNCAKYNGQDSEYTEMADNLERCFKKAMLKHLPEDEGESDGETWIHVEEKERPLKRKSLGRRSKVGGWQKSRDDSERKRQSSESSRASPSTPRQEESERHYGPPAMASPYPHQLHYGGMARQSLHPRDMPSAPGMQAPLRSSEPGLSYGALRFPEPQLGDPVQQTQSYRTQASPDVPEASDSNPANFRHSRGPHVPPNSARMSGPSQEGGRLYPQAQYPMGYMPQMRPGLPDGRVPPQGPGSAPFQLGQPSAAWNGNCPPRPQQYGAPMDPRMVRPPDSVCNGRNTFGSAGNSMMDSPEMVAMQRLSSLSGPPSSAYPLPLGPAPYPPSGAPGTMNGPDMCQPSAVNRAKTTAPGDKASSPGDSKPKSPPTAPTQALMNGDDGPSPLPQVPPPNQGNPGVGAFRDQEKQWGPTGGTQDGASSAPHQGPNNAVEGTAEVGQSKESLKEAPKSEPITAPRKDVARPQPGAETVSNLATLLSTASHNPGVVRPPGAYPSPFPPQRYGNGHPQIAPGSYPRYPHQDPSYPYQRHPQQGHPPYQPYQQPPYYPREYTRWPQPPQQRGTYPHPGPPQNLQGMGELRSLLMSPLLEGEPKAVPGEAKVQAEEEGQRSEGGSDRPESPKQFLDLDSHKRQCGSFGYEGPQPWGNGNFRPHPNVMPQPPYPPQHHYRPQGYPQPPMHAPRHPGHAETNGHAALRPGYQNLDHNRGHFQAVMMEQSGNMPPFQNMYRPQRMNFQMQPPAFPKATGQGDMVQKPPSMPQDQQATCE</sequence>
<dbReference type="Gene3D" id="1.20.920.10">
    <property type="entry name" value="Bromodomain-like"/>
    <property type="match status" value="1"/>
</dbReference>
<feature type="region of interest" description="Disordered" evidence="4">
    <location>
        <begin position="178"/>
        <end position="198"/>
    </location>
</feature>
<dbReference type="Pfam" id="PF00439">
    <property type="entry name" value="Bromodomain"/>
    <property type="match status" value="1"/>
</dbReference>
<feature type="region of interest" description="Disordered" evidence="4">
    <location>
        <begin position="292"/>
        <end position="318"/>
    </location>
</feature>
<feature type="region of interest" description="Disordered" evidence="4">
    <location>
        <begin position="1205"/>
        <end position="1235"/>
    </location>
</feature>
<dbReference type="KEGG" id="xtr:100486642"/>
<feature type="region of interest" description="Disordered" evidence="4">
    <location>
        <begin position="525"/>
        <end position="678"/>
    </location>
</feature>
<evidence type="ECO:0000256" key="2">
    <source>
        <dbReference type="PROSITE-ProRule" id="PRU00035"/>
    </source>
</evidence>
<feature type="compositionally biased region" description="Pro residues" evidence="4">
    <location>
        <begin position="1007"/>
        <end position="1017"/>
    </location>
</feature>
<accession>A0A8J1J9A8</accession>
<dbReference type="GO" id="GO:0007338">
    <property type="term" value="P:single fertilization"/>
    <property type="evidence" value="ECO:0000318"/>
    <property type="project" value="GO_Central"/>
</dbReference>
<dbReference type="Xenbase" id="XB-GENE-6461178">
    <property type="gene designation" value="cecr2"/>
</dbReference>
<dbReference type="AlphaFoldDB" id="A0A8J1J9A8"/>
<evidence type="ECO:0000313" key="8">
    <source>
        <dbReference type="Xenbase" id="XB-GENE-6461178"/>
    </source>
</evidence>
<dbReference type="SMART" id="SM00297">
    <property type="entry name" value="BROMO"/>
    <property type="match status" value="1"/>
</dbReference>
<dbReference type="PRINTS" id="PR00503">
    <property type="entry name" value="BROMODOMAIN"/>
</dbReference>
<dbReference type="GO" id="GO:0090537">
    <property type="term" value="C:CERF complex"/>
    <property type="evidence" value="ECO:0000318"/>
    <property type="project" value="GO_Central"/>
</dbReference>
<keyword evidence="1 2" id="KW-0103">Bromodomain</keyword>
<feature type="compositionally biased region" description="Basic and acidic residues" evidence="4">
    <location>
        <begin position="1071"/>
        <end position="1100"/>
    </location>
</feature>
<evidence type="ECO:0000256" key="3">
    <source>
        <dbReference type="SAM" id="Coils"/>
    </source>
</evidence>
<feature type="region of interest" description="Disordered" evidence="4">
    <location>
        <begin position="700"/>
        <end position="730"/>
    </location>
</feature>
<feature type="compositionally biased region" description="Polar residues" evidence="4">
    <location>
        <begin position="888"/>
        <end position="899"/>
    </location>
</feature>
<dbReference type="InterPro" id="IPR029614">
    <property type="entry name" value="CECR2"/>
</dbReference>
<dbReference type="CTD" id="27443"/>
<dbReference type="RefSeq" id="XP_031754453.1">
    <property type="nucleotide sequence ID" value="XM_031898593.1"/>
</dbReference>
<feature type="compositionally biased region" description="Pro residues" evidence="4">
    <location>
        <begin position="790"/>
        <end position="800"/>
    </location>
</feature>
<feature type="coiled-coil region" evidence="3">
    <location>
        <begin position="325"/>
        <end position="352"/>
    </location>
</feature>
<feature type="compositionally biased region" description="Polar residues" evidence="4">
    <location>
        <begin position="940"/>
        <end position="953"/>
    </location>
</feature>
<dbReference type="PROSITE" id="PS50014">
    <property type="entry name" value="BROMODOMAIN_2"/>
    <property type="match status" value="1"/>
</dbReference>